<evidence type="ECO:0000256" key="2">
    <source>
        <dbReference type="ARBA" id="ARBA00008891"/>
    </source>
</evidence>
<evidence type="ECO:0000256" key="4">
    <source>
        <dbReference type="ARBA" id="ARBA00022801"/>
    </source>
</evidence>
<dbReference type="Gene3D" id="2.160.20.10">
    <property type="entry name" value="Single-stranded right-handed beta-helix, Pectin lyase-like"/>
    <property type="match status" value="1"/>
</dbReference>
<evidence type="ECO:0000256" key="5">
    <source>
        <dbReference type="ARBA" id="ARBA00023085"/>
    </source>
</evidence>
<comment type="similarity">
    <text evidence="2">Belongs to the pectinesterase family.</text>
</comment>
<dbReference type="Proteomes" id="UP001443914">
    <property type="component" value="Unassembled WGS sequence"/>
</dbReference>
<protein>
    <recommendedName>
        <fullName evidence="3">pectinesterase</fullName>
        <ecNumber evidence="3">3.1.1.11</ecNumber>
    </recommendedName>
</protein>
<accession>A0AAW1II09</accession>
<dbReference type="GO" id="GO:0042545">
    <property type="term" value="P:cell wall modification"/>
    <property type="evidence" value="ECO:0007669"/>
    <property type="project" value="InterPro"/>
</dbReference>
<sequence length="71" mass="8150">MTAFWGCGFYGVQDTLHDVQGRHYFKDCHIQGSIGFIFGMAKSIYEVFHQLSESVAMLYALVILNWQQVES</sequence>
<evidence type="ECO:0000313" key="8">
    <source>
        <dbReference type="Proteomes" id="UP001443914"/>
    </source>
</evidence>
<dbReference type="PANTHER" id="PTHR31321">
    <property type="entry name" value="ACYL-COA THIOESTER HYDROLASE YBHC-RELATED"/>
    <property type="match status" value="1"/>
</dbReference>
<dbReference type="InterPro" id="IPR000070">
    <property type="entry name" value="Pectinesterase_cat"/>
</dbReference>
<gene>
    <name evidence="7" type="ORF">RND81_09G028000</name>
</gene>
<reference evidence="7" key="1">
    <citation type="submission" date="2024-03" db="EMBL/GenBank/DDBJ databases">
        <title>WGS assembly of Saponaria officinalis var. Norfolk2.</title>
        <authorList>
            <person name="Jenkins J."/>
            <person name="Shu S."/>
            <person name="Grimwood J."/>
            <person name="Barry K."/>
            <person name="Goodstein D."/>
            <person name="Schmutz J."/>
            <person name="Leebens-Mack J."/>
            <person name="Osbourn A."/>
        </authorList>
    </citation>
    <scope>NUCLEOTIDE SEQUENCE [LARGE SCALE GENOMIC DNA]</scope>
    <source>
        <strain evidence="7">JIC</strain>
    </source>
</reference>
<evidence type="ECO:0000313" key="7">
    <source>
        <dbReference type="EMBL" id="KAK9689011.1"/>
    </source>
</evidence>
<dbReference type="GO" id="GO:0045490">
    <property type="term" value="P:pectin catabolic process"/>
    <property type="evidence" value="ECO:0007669"/>
    <property type="project" value="TreeGrafter"/>
</dbReference>
<dbReference type="EMBL" id="JBDFQZ010000009">
    <property type="protein sequence ID" value="KAK9689011.1"/>
    <property type="molecule type" value="Genomic_DNA"/>
</dbReference>
<dbReference type="InterPro" id="IPR011050">
    <property type="entry name" value="Pectin_lyase_fold/virulence"/>
</dbReference>
<evidence type="ECO:0000259" key="6">
    <source>
        <dbReference type="Pfam" id="PF01095"/>
    </source>
</evidence>
<name>A0AAW1II09_SAPOF</name>
<organism evidence="7 8">
    <name type="scientific">Saponaria officinalis</name>
    <name type="common">Common soapwort</name>
    <name type="synonym">Lychnis saponaria</name>
    <dbReference type="NCBI Taxonomy" id="3572"/>
    <lineage>
        <taxon>Eukaryota</taxon>
        <taxon>Viridiplantae</taxon>
        <taxon>Streptophyta</taxon>
        <taxon>Embryophyta</taxon>
        <taxon>Tracheophyta</taxon>
        <taxon>Spermatophyta</taxon>
        <taxon>Magnoliopsida</taxon>
        <taxon>eudicotyledons</taxon>
        <taxon>Gunneridae</taxon>
        <taxon>Pentapetalae</taxon>
        <taxon>Caryophyllales</taxon>
        <taxon>Caryophyllaceae</taxon>
        <taxon>Caryophylleae</taxon>
        <taxon>Saponaria</taxon>
    </lineage>
</organism>
<evidence type="ECO:0000256" key="3">
    <source>
        <dbReference type="ARBA" id="ARBA00013229"/>
    </source>
</evidence>
<dbReference type="EC" id="3.1.1.11" evidence="3"/>
<keyword evidence="8" id="KW-1185">Reference proteome</keyword>
<dbReference type="GO" id="GO:0030599">
    <property type="term" value="F:pectinesterase activity"/>
    <property type="evidence" value="ECO:0007669"/>
    <property type="project" value="UniProtKB-EC"/>
</dbReference>
<dbReference type="SUPFAM" id="SSF51126">
    <property type="entry name" value="Pectin lyase-like"/>
    <property type="match status" value="1"/>
</dbReference>
<keyword evidence="4" id="KW-0378">Hydrolase</keyword>
<feature type="domain" description="Pectinesterase catalytic" evidence="6">
    <location>
        <begin position="2"/>
        <end position="46"/>
    </location>
</feature>
<dbReference type="PANTHER" id="PTHR31321:SF33">
    <property type="entry name" value="PECTINESTERASE 8-RELATED"/>
    <property type="match status" value="1"/>
</dbReference>
<proteinExistence type="inferred from homology"/>
<dbReference type="AlphaFoldDB" id="A0AAW1II09"/>
<comment type="pathway">
    <text evidence="1">Glycan metabolism; pectin degradation; 2-dehydro-3-deoxy-D-gluconate from pectin: step 1/5.</text>
</comment>
<dbReference type="InterPro" id="IPR012334">
    <property type="entry name" value="Pectin_lyas_fold"/>
</dbReference>
<evidence type="ECO:0000256" key="1">
    <source>
        <dbReference type="ARBA" id="ARBA00005184"/>
    </source>
</evidence>
<dbReference type="Pfam" id="PF01095">
    <property type="entry name" value="Pectinesterase"/>
    <property type="match status" value="1"/>
</dbReference>
<keyword evidence="5" id="KW-0063">Aspartyl esterase</keyword>
<comment type="caution">
    <text evidence="7">The sequence shown here is derived from an EMBL/GenBank/DDBJ whole genome shotgun (WGS) entry which is preliminary data.</text>
</comment>